<evidence type="ECO:0000256" key="6">
    <source>
        <dbReference type="SAM" id="Phobius"/>
    </source>
</evidence>
<dbReference type="Pfam" id="PF12704">
    <property type="entry name" value="MacB_PCD"/>
    <property type="match status" value="1"/>
</dbReference>
<name>A0AAP2GHU1_9BACT</name>
<protein>
    <submittedName>
        <fullName evidence="9">ABC transporter permease</fullName>
    </submittedName>
</protein>
<evidence type="ECO:0000256" key="1">
    <source>
        <dbReference type="ARBA" id="ARBA00004651"/>
    </source>
</evidence>
<gene>
    <name evidence="9" type="ORF">KK083_05960</name>
</gene>
<feature type="transmembrane region" description="Helical" evidence="6">
    <location>
        <begin position="290"/>
        <end position="313"/>
    </location>
</feature>
<evidence type="ECO:0000259" key="7">
    <source>
        <dbReference type="Pfam" id="PF02687"/>
    </source>
</evidence>
<dbReference type="InterPro" id="IPR018134">
    <property type="entry name" value="LAMP_CS"/>
</dbReference>
<dbReference type="InterPro" id="IPR025857">
    <property type="entry name" value="MacB_PCD"/>
</dbReference>
<keyword evidence="4 6" id="KW-1133">Transmembrane helix</keyword>
<keyword evidence="10" id="KW-1185">Reference proteome</keyword>
<keyword evidence="3 6" id="KW-0812">Transmembrane</keyword>
<feature type="domain" description="ABC3 transporter permease C-terminal" evidence="7">
    <location>
        <begin position="688"/>
        <end position="801"/>
    </location>
</feature>
<feature type="transmembrane region" description="Helical" evidence="6">
    <location>
        <begin position="729"/>
        <end position="749"/>
    </location>
</feature>
<evidence type="ECO:0000256" key="4">
    <source>
        <dbReference type="ARBA" id="ARBA00022989"/>
    </source>
</evidence>
<feature type="domain" description="ABC3 transporter permease C-terminal" evidence="7">
    <location>
        <begin position="297"/>
        <end position="410"/>
    </location>
</feature>
<dbReference type="InterPro" id="IPR050250">
    <property type="entry name" value="Macrolide_Exporter_MacB"/>
</dbReference>
<evidence type="ECO:0000313" key="9">
    <source>
        <dbReference type="EMBL" id="MBT1696411.1"/>
    </source>
</evidence>
<dbReference type="RefSeq" id="WP_254161693.1">
    <property type="nucleotide sequence ID" value="NZ_JAHESF010000004.1"/>
</dbReference>
<keyword evidence="2" id="KW-1003">Cell membrane</keyword>
<dbReference type="Proteomes" id="UP001319200">
    <property type="component" value="Unassembled WGS sequence"/>
</dbReference>
<dbReference type="PANTHER" id="PTHR30572:SF18">
    <property type="entry name" value="ABC-TYPE MACROLIDE FAMILY EXPORT SYSTEM PERMEASE COMPONENT 2"/>
    <property type="match status" value="1"/>
</dbReference>
<evidence type="ECO:0000313" key="10">
    <source>
        <dbReference type="Proteomes" id="UP001319200"/>
    </source>
</evidence>
<evidence type="ECO:0000256" key="3">
    <source>
        <dbReference type="ARBA" id="ARBA00022692"/>
    </source>
</evidence>
<dbReference type="EMBL" id="JAHESF010000004">
    <property type="protein sequence ID" value="MBT1696411.1"/>
    <property type="molecule type" value="Genomic_DNA"/>
</dbReference>
<dbReference type="Pfam" id="PF02687">
    <property type="entry name" value="FtsX"/>
    <property type="match status" value="2"/>
</dbReference>
<organism evidence="9 10">
    <name type="scientific">Chryseosolibacter histidini</name>
    <dbReference type="NCBI Taxonomy" id="2782349"/>
    <lineage>
        <taxon>Bacteria</taxon>
        <taxon>Pseudomonadati</taxon>
        <taxon>Bacteroidota</taxon>
        <taxon>Cytophagia</taxon>
        <taxon>Cytophagales</taxon>
        <taxon>Chryseotaleaceae</taxon>
        <taxon>Chryseosolibacter</taxon>
    </lineage>
</organism>
<feature type="transmembrane region" description="Helical" evidence="6">
    <location>
        <begin position="21"/>
        <end position="41"/>
    </location>
</feature>
<dbReference type="InterPro" id="IPR003838">
    <property type="entry name" value="ABC3_permease_C"/>
</dbReference>
<dbReference type="PROSITE" id="PS00310">
    <property type="entry name" value="LAMP_1"/>
    <property type="match status" value="1"/>
</dbReference>
<feature type="domain" description="MacB-like periplasmic core" evidence="8">
    <location>
        <begin position="20"/>
        <end position="244"/>
    </location>
</feature>
<proteinExistence type="predicted"/>
<feature type="transmembrane region" description="Helical" evidence="6">
    <location>
        <begin position="769"/>
        <end position="789"/>
    </location>
</feature>
<feature type="transmembrane region" description="Helical" evidence="6">
    <location>
        <begin position="338"/>
        <end position="364"/>
    </location>
</feature>
<evidence type="ECO:0000256" key="2">
    <source>
        <dbReference type="ARBA" id="ARBA00022475"/>
    </source>
</evidence>
<evidence type="ECO:0000256" key="5">
    <source>
        <dbReference type="ARBA" id="ARBA00023136"/>
    </source>
</evidence>
<dbReference type="GO" id="GO:0005886">
    <property type="term" value="C:plasma membrane"/>
    <property type="evidence" value="ECO:0007669"/>
    <property type="project" value="UniProtKB-SubCell"/>
</dbReference>
<reference evidence="9 10" key="1">
    <citation type="submission" date="2021-05" db="EMBL/GenBank/DDBJ databases">
        <title>A Polyphasic approach of four new species of the genus Ohtaekwangia: Ohtaekwangia histidinii sp. nov., Ohtaekwangia cretensis sp. nov., Ohtaekwangia indiensis sp. nov., Ohtaekwangia reichenbachii sp. nov. from diverse environment.</title>
        <authorList>
            <person name="Octaviana S."/>
        </authorList>
    </citation>
    <scope>NUCLEOTIDE SEQUENCE [LARGE SCALE GENOMIC DNA]</scope>
    <source>
        <strain evidence="9 10">PWU4</strain>
    </source>
</reference>
<feature type="transmembrane region" description="Helical" evidence="6">
    <location>
        <begin position="685"/>
        <end position="708"/>
    </location>
</feature>
<dbReference type="AlphaFoldDB" id="A0AAP2GHU1"/>
<keyword evidence="5 6" id="KW-0472">Membrane</keyword>
<dbReference type="PANTHER" id="PTHR30572">
    <property type="entry name" value="MEMBRANE COMPONENT OF TRANSPORTER-RELATED"/>
    <property type="match status" value="1"/>
</dbReference>
<comment type="subcellular location">
    <subcellularLocation>
        <location evidence="1">Cell membrane</location>
        <topology evidence="1">Multi-pass membrane protein</topology>
    </subcellularLocation>
</comment>
<feature type="transmembrane region" description="Helical" evidence="6">
    <location>
        <begin position="433"/>
        <end position="453"/>
    </location>
</feature>
<sequence length="808" mass="89741">MILNHIKVGWRMLLRTKGYSAINVGGLAIGMAVATLIGLWVHDELSFNRYHSNYNSIVQLWHGETNPDTQEISGGLAMQFAPAGVLKDDYQHYFRHVVRSWWTGDYTLATADKKFRRKGKFMEPAAIGVLSLRMQKGSNASLSDPKGFILSASTAAAIFGPEDPIGKTLRIDNNIDVHVTGVYDDIPANSTFGDVQFIGTFAQIQQLKPWIGKDPSDWENTYLQLYAQLQPNVTVESVNAGVKDVYLKYLPDDLRAYRDKYAPFLQVVPMSTWHLYSEFENGKPAGGRIVFVWLFGIIGAFVLLLACINFTNLSTARSEKRAREVGVRKTVGSMRGQLVAQFLSESFVVTVLAFVIGLTLVTFSKDLFNTVSGKKIALPFDNPVFWGIGLVFLVVTTLLAGIYPAFYLSSFRPAKVVKGAVNAGRFASWPRKVLVVVQFAVSTTLIIGTLVVYQQVQYARNRPVGYDRQGLISIDLSDQEYKGKQHVLRNELLASGVVRAVSFSSSPVTAIWSSTGGYDWKGRDPNFDAEFAVCQVTPEFGKTLGWKVVEGRDFSADLATDTIDAVILNQAAVKYMGWQHAVGETLVDINAEDGAVRWSKTIIGVVEDMVMESPYEPVSPTIFYFKSQSAALMNIRIDPAVSAVDALPRIERVVKSIVPAALFTYKFVDDEYAAKFSQEERVGTLAGIFAVLAIFISCLGLFGLASYVAERRTKEIGIRKVMGASVTTLWRMLSMDFVVLAIISCLVAMPVAWHFTKMWLAKFEYRTEISWWVFVITCLLAVVVTLLTVSYQSIRAAKMNPVNSLRMD</sequence>
<evidence type="ECO:0000259" key="8">
    <source>
        <dbReference type="Pfam" id="PF12704"/>
    </source>
</evidence>
<comment type="caution">
    <text evidence="9">The sequence shown here is derived from an EMBL/GenBank/DDBJ whole genome shotgun (WGS) entry which is preliminary data.</text>
</comment>
<feature type="transmembrane region" description="Helical" evidence="6">
    <location>
        <begin position="384"/>
        <end position="408"/>
    </location>
</feature>
<accession>A0AAP2GHU1</accession>
<dbReference type="GO" id="GO:0022857">
    <property type="term" value="F:transmembrane transporter activity"/>
    <property type="evidence" value="ECO:0007669"/>
    <property type="project" value="TreeGrafter"/>
</dbReference>